<feature type="chain" id="PRO_5047357756" description="Lipoprotein" evidence="1">
    <location>
        <begin position="24"/>
        <end position="375"/>
    </location>
</feature>
<evidence type="ECO:0008006" key="4">
    <source>
        <dbReference type="Google" id="ProtNLM"/>
    </source>
</evidence>
<comment type="caution">
    <text evidence="2">The sequence shown here is derived from an EMBL/GenBank/DDBJ whole genome shotgun (WGS) entry which is preliminary data.</text>
</comment>
<accession>A0ABP6Y891</accession>
<dbReference type="EMBL" id="BAAAZN010000021">
    <property type="protein sequence ID" value="GAA3576995.1"/>
    <property type="molecule type" value="Genomic_DNA"/>
</dbReference>
<dbReference type="PROSITE" id="PS51257">
    <property type="entry name" value="PROKAR_LIPOPROTEIN"/>
    <property type="match status" value="1"/>
</dbReference>
<reference evidence="3" key="1">
    <citation type="journal article" date="2019" name="Int. J. Syst. Evol. Microbiol.">
        <title>The Global Catalogue of Microorganisms (GCM) 10K type strain sequencing project: providing services to taxonomists for standard genome sequencing and annotation.</title>
        <authorList>
            <consortium name="The Broad Institute Genomics Platform"/>
            <consortium name="The Broad Institute Genome Sequencing Center for Infectious Disease"/>
            <person name="Wu L."/>
            <person name="Ma J."/>
        </authorList>
    </citation>
    <scope>NUCLEOTIDE SEQUENCE [LARGE SCALE GENOMIC DNA]</scope>
    <source>
        <strain evidence="3">JCM 16898</strain>
    </source>
</reference>
<name>A0ABP6Y891_9PSEU</name>
<keyword evidence="1" id="KW-0732">Signal</keyword>
<gene>
    <name evidence="2" type="ORF">GCM10022222_72120</name>
</gene>
<evidence type="ECO:0000256" key="1">
    <source>
        <dbReference type="SAM" id="SignalP"/>
    </source>
</evidence>
<organism evidence="2 3">
    <name type="scientific">Amycolatopsis ultiminotia</name>
    <dbReference type="NCBI Taxonomy" id="543629"/>
    <lineage>
        <taxon>Bacteria</taxon>
        <taxon>Bacillati</taxon>
        <taxon>Actinomycetota</taxon>
        <taxon>Actinomycetes</taxon>
        <taxon>Pseudonocardiales</taxon>
        <taxon>Pseudonocardiaceae</taxon>
        <taxon>Amycolatopsis</taxon>
    </lineage>
</organism>
<evidence type="ECO:0000313" key="2">
    <source>
        <dbReference type="EMBL" id="GAA3576995.1"/>
    </source>
</evidence>
<protein>
    <recommendedName>
        <fullName evidence="4">Lipoprotein</fullName>
    </recommendedName>
</protein>
<proteinExistence type="predicted"/>
<dbReference type="Proteomes" id="UP001500689">
    <property type="component" value="Unassembled WGS sequence"/>
</dbReference>
<dbReference type="RefSeq" id="WP_344867704.1">
    <property type="nucleotide sequence ID" value="NZ_BAAAZN010000021.1"/>
</dbReference>
<sequence length="375" mass="38570">MRARWTAVAAVLLGGLLAGCQVAVDGSAGLSAADRQTAHQRAAQQAAVDAALQALEQAPALQYDTSVKDASGKPADLAFRVTRGGDGLGALPLEGHTVHLAEPAGQLYLSADADYWKSHGLEENSAQFGTGWVQTVGSELPMDPAARLAPPKLADGLRKSLAAQNQGGPPQKQRLADGTEVYELGGGLGALQVTTAEPHRVVSFAPALLDPRGGPKLGAGFRVRPLSVAELKQFHTDFDATVGGLGQPFDGLAQASVTVLNDKLDCKDYVGSCQTTVDVENNVVGSRPGSKPTVHITLTVEISADTLGAQTCSTQGDAAADSTISMSCSVNFSLPNRTASYQVLAKPTAVGEVRAPLDVNAVKAKLATTFAALGG</sequence>
<feature type="signal peptide" evidence="1">
    <location>
        <begin position="1"/>
        <end position="23"/>
    </location>
</feature>
<evidence type="ECO:0000313" key="3">
    <source>
        <dbReference type="Proteomes" id="UP001500689"/>
    </source>
</evidence>
<keyword evidence="3" id="KW-1185">Reference proteome</keyword>